<dbReference type="PANTHER" id="PTHR33048">
    <property type="entry name" value="PTH11-LIKE INTEGRAL MEMBRANE PROTEIN (AFU_ORTHOLOGUE AFUA_5G11245)"/>
    <property type="match status" value="1"/>
</dbReference>
<dbReference type="Proteomes" id="UP001390339">
    <property type="component" value="Unassembled WGS sequence"/>
</dbReference>
<protein>
    <submittedName>
        <fullName evidence="9">Integral membrane protein</fullName>
    </submittedName>
</protein>
<dbReference type="EMBL" id="JAPCWZ010000005">
    <property type="protein sequence ID" value="KAK8862599.1"/>
    <property type="molecule type" value="Genomic_DNA"/>
</dbReference>
<feature type="compositionally biased region" description="Polar residues" evidence="6">
    <location>
        <begin position="374"/>
        <end position="393"/>
    </location>
</feature>
<gene>
    <name evidence="9" type="ORF">PGQ11_008834</name>
</gene>
<feature type="transmembrane region" description="Helical" evidence="7">
    <location>
        <begin position="158"/>
        <end position="176"/>
    </location>
</feature>
<feature type="transmembrane region" description="Helical" evidence="7">
    <location>
        <begin position="53"/>
        <end position="70"/>
    </location>
</feature>
<evidence type="ECO:0000256" key="5">
    <source>
        <dbReference type="ARBA" id="ARBA00038359"/>
    </source>
</evidence>
<evidence type="ECO:0000256" key="1">
    <source>
        <dbReference type="ARBA" id="ARBA00004141"/>
    </source>
</evidence>
<evidence type="ECO:0000256" key="2">
    <source>
        <dbReference type="ARBA" id="ARBA00022692"/>
    </source>
</evidence>
<organism evidence="9 10">
    <name type="scientific">Apiospora arundinis</name>
    <dbReference type="NCBI Taxonomy" id="335852"/>
    <lineage>
        <taxon>Eukaryota</taxon>
        <taxon>Fungi</taxon>
        <taxon>Dikarya</taxon>
        <taxon>Ascomycota</taxon>
        <taxon>Pezizomycotina</taxon>
        <taxon>Sordariomycetes</taxon>
        <taxon>Xylariomycetidae</taxon>
        <taxon>Amphisphaeriales</taxon>
        <taxon>Apiosporaceae</taxon>
        <taxon>Apiospora</taxon>
    </lineage>
</organism>
<feature type="transmembrane region" description="Helical" evidence="7">
    <location>
        <begin position="238"/>
        <end position="259"/>
    </location>
</feature>
<feature type="domain" description="Rhodopsin" evidence="8">
    <location>
        <begin position="42"/>
        <end position="301"/>
    </location>
</feature>
<feature type="compositionally biased region" description="Polar residues" evidence="6">
    <location>
        <begin position="434"/>
        <end position="445"/>
    </location>
</feature>
<dbReference type="InterPro" id="IPR049326">
    <property type="entry name" value="Rhodopsin_dom_fungi"/>
</dbReference>
<evidence type="ECO:0000313" key="9">
    <source>
        <dbReference type="EMBL" id="KAK8862599.1"/>
    </source>
</evidence>
<comment type="subcellular location">
    <subcellularLocation>
        <location evidence="1">Membrane</location>
        <topology evidence="1">Multi-pass membrane protein</topology>
    </subcellularLocation>
</comment>
<evidence type="ECO:0000259" key="8">
    <source>
        <dbReference type="Pfam" id="PF20684"/>
    </source>
</evidence>
<feature type="compositionally biased region" description="Low complexity" evidence="6">
    <location>
        <begin position="325"/>
        <end position="334"/>
    </location>
</feature>
<sequence>MASTGNDTMDFSKLPNKVDQANALVTISAVFTSISTFFVIVRTIIRSGIIRKTGIDDILIIISTVCFLTWEGSWATLTYTWIWQLFTIAYLAVIVLARDTGLGQRIFTLSLGQMETLLKHTYAIEILYYVIIVTTKSSIVAMYYNIALTMSFRRACQVTHAFLCVFFIVCIAVTFGQCRPLSLQWDPTLAPAARRASCIDTTAFFYFTSAFNIIMDFWILGMPLRTLQTLQIRRSHRWVLYGVFGAFAFATAMSCVRLYSIYTYTLAEDPFMEGSLINVWSMIEINVGIICASVPALKPLFTPKLLLARARGENPDAASAPPIHSGGSSSSNNSEGRYQKMKKAHVQYHADEGSDIDLTTTTAPREGATDHKQPWTSTSEAEVRVSPSTSQKNLVGEDGSSRSSSCDGLEENHNGLTKVPAARTKAVGEDNKNTFELQQQSSRRA</sequence>
<feature type="transmembrane region" description="Helical" evidence="7">
    <location>
        <begin position="76"/>
        <end position="97"/>
    </location>
</feature>
<accession>A0ABR2IH25</accession>
<reference evidence="9 10" key="1">
    <citation type="journal article" date="2024" name="IMA Fungus">
        <title>Apiospora arundinis, a panoply of carbohydrate-active enzymes and secondary metabolites.</title>
        <authorList>
            <person name="Sorensen T."/>
            <person name="Petersen C."/>
            <person name="Muurmann A.T."/>
            <person name="Christiansen J.V."/>
            <person name="Brundto M.L."/>
            <person name="Overgaard C.K."/>
            <person name="Boysen A.T."/>
            <person name="Wollenberg R.D."/>
            <person name="Larsen T.O."/>
            <person name="Sorensen J.L."/>
            <person name="Nielsen K.L."/>
            <person name="Sondergaard T.E."/>
        </authorList>
    </citation>
    <scope>NUCLEOTIDE SEQUENCE [LARGE SCALE GENOMIC DNA]</scope>
    <source>
        <strain evidence="9 10">AAU 773</strain>
    </source>
</reference>
<keyword evidence="3 7" id="KW-1133">Transmembrane helix</keyword>
<evidence type="ECO:0000256" key="4">
    <source>
        <dbReference type="ARBA" id="ARBA00023136"/>
    </source>
</evidence>
<feature type="region of interest" description="Disordered" evidence="6">
    <location>
        <begin position="316"/>
        <end position="445"/>
    </location>
</feature>
<evidence type="ECO:0000256" key="3">
    <source>
        <dbReference type="ARBA" id="ARBA00022989"/>
    </source>
</evidence>
<feature type="transmembrane region" description="Helical" evidence="7">
    <location>
        <begin position="279"/>
        <end position="301"/>
    </location>
</feature>
<dbReference type="Pfam" id="PF20684">
    <property type="entry name" value="Fung_rhodopsin"/>
    <property type="match status" value="1"/>
</dbReference>
<comment type="similarity">
    <text evidence="5">Belongs to the SAT4 family.</text>
</comment>
<dbReference type="PANTHER" id="PTHR33048:SF123">
    <property type="entry name" value="INTEGRAL MEMBRANE PROTEIN"/>
    <property type="match status" value="1"/>
</dbReference>
<evidence type="ECO:0000256" key="6">
    <source>
        <dbReference type="SAM" id="MobiDB-lite"/>
    </source>
</evidence>
<feature type="transmembrane region" description="Helical" evidence="7">
    <location>
        <begin position="20"/>
        <end position="41"/>
    </location>
</feature>
<feature type="transmembrane region" description="Helical" evidence="7">
    <location>
        <begin position="126"/>
        <end position="146"/>
    </location>
</feature>
<dbReference type="InterPro" id="IPR052337">
    <property type="entry name" value="SAT4-like"/>
</dbReference>
<keyword evidence="10" id="KW-1185">Reference proteome</keyword>
<name>A0ABR2IH25_9PEZI</name>
<evidence type="ECO:0000313" key="10">
    <source>
        <dbReference type="Proteomes" id="UP001390339"/>
    </source>
</evidence>
<keyword evidence="4 7" id="KW-0472">Membrane</keyword>
<keyword evidence="2 7" id="KW-0812">Transmembrane</keyword>
<evidence type="ECO:0000256" key="7">
    <source>
        <dbReference type="SAM" id="Phobius"/>
    </source>
</evidence>
<proteinExistence type="inferred from homology"/>
<comment type="caution">
    <text evidence="9">The sequence shown here is derived from an EMBL/GenBank/DDBJ whole genome shotgun (WGS) entry which is preliminary data.</text>
</comment>